<keyword evidence="1" id="KW-0175">Coiled coil</keyword>
<comment type="caution">
    <text evidence="2">The sequence shown here is derived from an EMBL/GenBank/DDBJ whole genome shotgun (WGS) entry which is preliminary data.</text>
</comment>
<organism evidence="2 3">
    <name type="scientific">Chromobacterium haemolyticum</name>
    <dbReference type="NCBI Taxonomy" id="394935"/>
    <lineage>
        <taxon>Bacteria</taxon>
        <taxon>Pseudomonadati</taxon>
        <taxon>Pseudomonadota</taxon>
        <taxon>Betaproteobacteria</taxon>
        <taxon>Neisseriales</taxon>
        <taxon>Chromobacteriaceae</taxon>
        <taxon>Chromobacterium</taxon>
    </lineage>
</organism>
<sequence>MHIQNPTTQTRLAAAVAELAERQTAFEHALDAWQTLTDNTARRVQTAAALRMEAEQARKDCRQAMRSTLGIPTKAVRELKHKEMANLELAEETLKIAEEEKIQAEIQHEALFEQRKALAEARDALQRQYWDAVLDDHLPQWGEQLPVLTLLLTQAPPACIERVFGSADWHREEEQVHAVLKPGALQQTLCSAAPAAPDTLLARLNQPLPPLATPPLQQHNVIARQRYQAQRDAQYQALINR</sequence>
<dbReference type="EMBL" id="MUKV01000052">
    <property type="protein sequence ID" value="OQS31998.1"/>
    <property type="molecule type" value="Genomic_DNA"/>
</dbReference>
<dbReference type="RefSeq" id="WP_081557024.1">
    <property type="nucleotide sequence ID" value="NZ_MUKV01000052.1"/>
</dbReference>
<evidence type="ECO:0000313" key="3">
    <source>
        <dbReference type="Proteomes" id="UP000192721"/>
    </source>
</evidence>
<feature type="coiled-coil region" evidence="1">
    <location>
        <begin position="47"/>
        <end position="128"/>
    </location>
</feature>
<proteinExistence type="predicted"/>
<evidence type="ECO:0000256" key="1">
    <source>
        <dbReference type="SAM" id="Coils"/>
    </source>
</evidence>
<reference evidence="2 3" key="1">
    <citation type="submission" date="2017-02" db="EMBL/GenBank/DDBJ databases">
        <title>Chromobacterium haemolyticum H5244.</title>
        <authorList>
            <person name="Gulvik C.A."/>
        </authorList>
    </citation>
    <scope>NUCLEOTIDE SEQUENCE [LARGE SCALE GENOMIC DNA]</scope>
    <source>
        <strain evidence="2 3">H5244</strain>
    </source>
</reference>
<name>A0A1W0CBA3_9NEIS</name>
<dbReference type="Proteomes" id="UP000192721">
    <property type="component" value="Unassembled WGS sequence"/>
</dbReference>
<evidence type="ECO:0000313" key="2">
    <source>
        <dbReference type="EMBL" id="OQS31998.1"/>
    </source>
</evidence>
<protein>
    <submittedName>
        <fullName evidence="2">Uncharacterized protein</fullName>
    </submittedName>
</protein>
<gene>
    <name evidence="2" type="ORF">B0T45_22315</name>
</gene>
<accession>A0A1W0CBA3</accession>
<dbReference type="AlphaFoldDB" id="A0A1W0CBA3"/>